<organism evidence="1 2">
    <name type="scientific">Limosilactobacillus mucosae</name>
    <name type="common">Lactobacillus mucosae</name>
    <dbReference type="NCBI Taxonomy" id="97478"/>
    <lineage>
        <taxon>Bacteria</taxon>
        <taxon>Bacillati</taxon>
        <taxon>Bacillota</taxon>
        <taxon>Bacilli</taxon>
        <taxon>Lactobacillales</taxon>
        <taxon>Lactobacillaceae</taxon>
        <taxon>Limosilactobacillus</taxon>
    </lineage>
</organism>
<reference evidence="1" key="1">
    <citation type="submission" date="2023-01" db="EMBL/GenBank/DDBJ databases">
        <title>Genome analysis of 13 Lactobacillus isolated from gut of wild boar.</title>
        <authorList>
            <person name="Papp P."/>
            <person name="Libisch B."/>
            <person name="Nagy T."/>
            <person name="Olasz F."/>
        </authorList>
    </citation>
    <scope>NUCLEOTIDE SEQUENCE</scope>
    <source>
        <strain evidence="1">F108</strain>
    </source>
</reference>
<dbReference type="Proteomes" id="UP001218021">
    <property type="component" value="Unassembled WGS sequence"/>
</dbReference>
<gene>
    <name evidence="1" type="ORF">PO158_05195</name>
</gene>
<evidence type="ECO:0000313" key="2">
    <source>
        <dbReference type="Proteomes" id="UP001218021"/>
    </source>
</evidence>
<proteinExistence type="predicted"/>
<comment type="caution">
    <text evidence="1">The sequence shown here is derived from an EMBL/GenBank/DDBJ whole genome shotgun (WGS) entry which is preliminary data.</text>
</comment>
<evidence type="ECO:0000313" key="1">
    <source>
        <dbReference type="EMBL" id="MDC2827684.1"/>
    </source>
</evidence>
<accession>A0AAJ1M997</accession>
<dbReference type="RefSeq" id="WP_272207874.1">
    <property type="nucleotide sequence ID" value="NZ_JAQONC010000019.1"/>
</dbReference>
<dbReference type="EMBL" id="JAQOND010000019">
    <property type="protein sequence ID" value="MDC2827684.1"/>
    <property type="molecule type" value="Genomic_DNA"/>
</dbReference>
<dbReference type="AlphaFoldDB" id="A0AAJ1M997"/>
<name>A0AAJ1M997_LIMMU</name>
<protein>
    <submittedName>
        <fullName evidence="1">Uncharacterized protein</fullName>
    </submittedName>
</protein>
<sequence>MNDKQLETLLAILPIGVMVDNPDIANWLFNEEDLRKMRNSNPDLIFEPGIGFESWPK</sequence>